<gene>
    <name evidence="2" type="ORF">EV192_1011522</name>
</gene>
<dbReference type="OrthoDB" id="3705749at2"/>
<dbReference type="AlphaFoldDB" id="A0A4V2S8Z3"/>
<proteinExistence type="predicted"/>
<evidence type="ECO:0000313" key="3">
    <source>
        <dbReference type="Proteomes" id="UP000295680"/>
    </source>
</evidence>
<evidence type="ECO:0000313" key="2">
    <source>
        <dbReference type="EMBL" id="TCO65730.1"/>
    </source>
</evidence>
<feature type="region of interest" description="Disordered" evidence="1">
    <location>
        <begin position="1"/>
        <end position="32"/>
    </location>
</feature>
<reference evidence="2 3" key="1">
    <citation type="submission" date="2019-03" db="EMBL/GenBank/DDBJ databases">
        <title>Genomic Encyclopedia of Type Strains, Phase IV (KMG-IV): sequencing the most valuable type-strain genomes for metagenomic binning, comparative biology and taxonomic classification.</title>
        <authorList>
            <person name="Goeker M."/>
        </authorList>
    </citation>
    <scope>NUCLEOTIDE SEQUENCE [LARGE SCALE GENOMIC DNA]</scope>
    <source>
        <strain evidence="2 3">DSM 45934</strain>
    </source>
</reference>
<name>A0A4V2S8Z3_9PSEU</name>
<dbReference type="Proteomes" id="UP000295680">
    <property type="component" value="Unassembled WGS sequence"/>
</dbReference>
<comment type="caution">
    <text evidence="2">The sequence shown here is derived from an EMBL/GenBank/DDBJ whole genome shotgun (WGS) entry which is preliminary data.</text>
</comment>
<dbReference type="InterPro" id="IPR048152">
    <property type="entry name" value="AMED_5909-like"/>
</dbReference>
<dbReference type="EMBL" id="SLWS01000001">
    <property type="protein sequence ID" value="TCO65730.1"/>
    <property type="molecule type" value="Genomic_DNA"/>
</dbReference>
<sequence length="87" mass="9887">MAVQRSPRVGEALATLGDANSVRPMMPPGDATAQETRDFYQDRADMFRSVAEKDKDHYWEAMACAGLEQEKADQIRDMLRVDQEPNR</sequence>
<organism evidence="2 3">
    <name type="scientific">Actinocrispum wychmicini</name>
    <dbReference type="NCBI Taxonomy" id="1213861"/>
    <lineage>
        <taxon>Bacteria</taxon>
        <taxon>Bacillati</taxon>
        <taxon>Actinomycetota</taxon>
        <taxon>Actinomycetes</taxon>
        <taxon>Pseudonocardiales</taxon>
        <taxon>Pseudonocardiaceae</taxon>
        <taxon>Actinocrispum</taxon>
    </lineage>
</organism>
<accession>A0A4V2S8Z3</accession>
<protein>
    <submittedName>
        <fullName evidence="2">Uncharacterized protein</fullName>
    </submittedName>
</protein>
<evidence type="ECO:0000256" key="1">
    <source>
        <dbReference type="SAM" id="MobiDB-lite"/>
    </source>
</evidence>
<dbReference type="NCBIfam" id="NF041510">
    <property type="entry name" value="AMED_5909_fam"/>
    <property type="match status" value="1"/>
</dbReference>
<keyword evidence="3" id="KW-1185">Reference proteome</keyword>
<dbReference type="RefSeq" id="WP_132112328.1">
    <property type="nucleotide sequence ID" value="NZ_SLWS01000001.1"/>
</dbReference>